<feature type="region of interest" description="Disordered" evidence="1">
    <location>
        <begin position="76"/>
        <end position="118"/>
    </location>
</feature>
<proteinExistence type="predicted"/>
<dbReference type="EMBL" id="CM002922">
    <property type="protein sequence ID" value="KGN65411.1"/>
    <property type="molecule type" value="Genomic_DNA"/>
</dbReference>
<feature type="transmembrane region" description="Helical" evidence="2">
    <location>
        <begin position="30"/>
        <end position="49"/>
    </location>
</feature>
<sequence length="118" mass="12817">MVAIETKYFGAGNQNQDSSNSSSDGPCLEVSSFGGLFIITGIAFLLALIDSQTFIWRKPASVAKTYYRKYVSFKEDSHSDVKDEEMDDISKSSEVSADVDHGCLDGSAGPSKHVTEDH</sequence>
<evidence type="ECO:0000313" key="3">
    <source>
        <dbReference type="EMBL" id="KGN65411.1"/>
    </source>
</evidence>
<reference evidence="3 4" key="3">
    <citation type="journal article" date="2010" name="BMC Genomics">
        <title>Transcriptome sequencing and comparative analysis of cucumber flowers with different sex types.</title>
        <authorList>
            <person name="Guo S."/>
            <person name="Zheng Y."/>
            <person name="Joung J.G."/>
            <person name="Liu S."/>
            <person name="Zhang Z."/>
            <person name="Crasta O.R."/>
            <person name="Sobral B.W."/>
            <person name="Xu Y."/>
            <person name="Huang S."/>
            <person name="Fei Z."/>
        </authorList>
    </citation>
    <scope>NUCLEOTIDE SEQUENCE [LARGE SCALE GENOMIC DNA]</scope>
    <source>
        <strain evidence="4">cv. 9930</strain>
    </source>
</reference>
<dbReference type="AlphaFoldDB" id="A0A0A0LZN0"/>
<evidence type="ECO:0000256" key="1">
    <source>
        <dbReference type="SAM" id="MobiDB-lite"/>
    </source>
</evidence>
<gene>
    <name evidence="3" type="ORF">Csa_1G418770</name>
</gene>
<evidence type="ECO:0000256" key="2">
    <source>
        <dbReference type="SAM" id="Phobius"/>
    </source>
</evidence>
<evidence type="ECO:0000313" key="4">
    <source>
        <dbReference type="Proteomes" id="UP000029981"/>
    </source>
</evidence>
<dbReference type="Proteomes" id="UP000029981">
    <property type="component" value="Chromosome 1"/>
</dbReference>
<organism evidence="3 4">
    <name type="scientific">Cucumis sativus</name>
    <name type="common">Cucumber</name>
    <dbReference type="NCBI Taxonomy" id="3659"/>
    <lineage>
        <taxon>Eukaryota</taxon>
        <taxon>Viridiplantae</taxon>
        <taxon>Streptophyta</taxon>
        <taxon>Embryophyta</taxon>
        <taxon>Tracheophyta</taxon>
        <taxon>Spermatophyta</taxon>
        <taxon>Magnoliopsida</taxon>
        <taxon>eudicotyledons</taxon>
        <taxon>Gunneridae</taxon>
        <taxon>Pentapetalae</taxon>
        <taxon>rosids</taxon>
        <taxon>fabids</taxon>
        <taxon>Cucurbitales</taxon>
        <taxon>Cucurbitaceae</taxon>
        <taxon>Benincaseae</taxon>
        <taxon>Cucumis</taxon>
    </lineage>
</organism>
<keyword evidence="4" id="KW-1185">Reference proteome</keyword>
<reference evidence="3 4" key="4">
    <citation type="journal article" date="2011" name="BMC Genomics">
        <title>RNA-Seq improves annotation of protein-coding genes in the cucumber genome.</title>
        <authorList>
            <person name="Li Z."/>
            <person name="Zhang Z."/>
            <person name="Yan P."/>
            <person name="Huang S."/>
            <person name="Fei Z."/>
            <person name="Lin K."/>
        </authorList>
    </citation>
    <scope>NUCLEOTIDE SEQUENCE [LARGE SCALE GENOMIC DNA]</scope>
    <source>
        <strain evidence="4">cv. 9930</strain>
    </source>
</reference>
<protein>
    <submittedName>
        <fullName evidence="3">Uncharacterized protein</fullName>
    </submittedName>
</protein>
<reference evidence="3 4" key="2">
    <citation type="journal article" date="2009" name="PLoS ONE">
        <title>An integrated genetic and cytogenetic map of the cucumber genome.</title>
        <authorList>
            <person name="Ren Y."/>
            <person name="Zhang Z."/>
            <person name="Liu J."/>
            <person name="Staub J.E."/>
            <person name="Han Y."/>
            <person name="Cheng Z."/>
            <person name="Li X."/>
            <person name="Lu J."/>
            <person name="Miao H."/>
            <person name="Kang H."/>
            <person name="Xie B."/>
            <person name="Gu X."/>
            <person name="Wang X."/>
            <person name="Du Y."/>
            <person name="Jin W."/>
            <person name="Huang S."/>
        </authorList>
    </citation>
    <scope>NUCLEOTIDE SEQUENCE [LARGE SCALE GENOMIC DNA]</scope>
    <source>
        <strain evidence="4">cv. 9930</strain>
    </source>
</reference>
<name>A0A0A0LZN0_CUCSA</name>
<keyword evidence="2" id="KW-1133">Transmembrane helix</keyword>
<reference evidence="3 4" key="1">
    <citation type="journal article" date="2009" name="Nat. Genet.">
        <title>The genome of the cucumber, Cucumis sativus L.</title>
        <authorList>
            <person name="Huang S."/>
            <person name="Li R."/>
            <person name="Zhang Z."/>
            <person name="Li L."/>
            <person name="Gu X."/>
            <person name="Fan W."/>
            <person name="Lucas W.J."/>
            <person name="Wang X."/>
            <person name="Xie B."/>
            <person name="Ni P."/>
            <person name="Ren Y."/>
            <person name="Zhu H."/>
            <person name="Li J."/>
            <person name="Lin K."/>
            <person name="Jin W."/>
            <person name="Fei Z."/>
            <person name="Li G."/>
            <person name="Staub J."/>
            <person name="Kilian A."/>
            <person name="van der Vossen E.A."/>
            <person name="Wu Y."/>
            <person name="Guo J."/>
            <person name="He J."/>
            <person name="Jia Z."/>
            <person name="Ren Y."/>
            <person name="Tian G."/>
            <person name="Lu Y."/>
            <person name="Ruan J."/>
            <person name="Qian W."/>
            <person name="Wang M."/>
            <person name="Huang Q."/>
            <person name="Li B."/>
            <person name="Xuan Z."/>
            <person name="Cao J."/>
            <person name="Asan"/>
            <person name="Wu Z."/>
            <person name="Zhang J."/>
            <person name="Cai Q."/>
            <person name="Bai Y."/>
            <person name="Zhao B."/>
            <person name="Han Y."/>
            <person name="Li Y."/>
            <person name="Li X."/>
            <person name="Wang S."/>
            <person name="Shi Q."/>
            <person name="Liu S."/>
            <person name="Cho W.K."/>
            <person name="Kim J.Y."/>
            <person name="Xu Y."/>
            <person name="Heller-Uszynska K."/>
            <person name="Miao H."/>
            <person name="Cheng Z."/>
            <person name="Zhang S."/>
            <person name="Wu J."/>
            <person name="Yang Y."/>
            <person name="Kang H."/>
            <person name="Li M."/>
            <person name="Liang H."/>
            <person name="Ren X."/>
            <person name="Shi Z."/>
            <person name="Wen M."/>
            <person name="Jian M."/>
            <person name="Yang H."/>
            <person name="Zhang G."/>
            <person name="Yang Z."/>
            <person name="Chen R."/>
            <person name="Liu S."/>
            <person name="Li J."/>
            <person name="Ma L."/>
            <person name="Liu H."/>
            <person name="Zhou Y."/>
            <person name="Zhao J."/>
            <person name="Fang X."/>
            <person name="Li G."/>
            <person name="Fang L."/>
            <person name="Li Y."/>
            <person name="Liu D."/>
            <person name="Zheng H."/>
            <person name="Zhang Y."/>
            <person name="Qin N."/>
            <person name="Li Z."/>
            <person name="Yang G."/>
            <person name="Yang S."/>
            <person name="Bolund L."/>
            <person name="Kristiansen K."/>
            <person name="Zheng H."/>
            <person name="Li S."/>
            <person name="Zhang X."/>
            <person name="Yang H."/>
            <person name="Wang J."/>
            <person name="Sun R."/>
            <person name="Zhang B."/>
            <person name="Jiang S."/>
            <person name="Wang J."/>
            <person name="Du Y."/>
            <person name="Li S."/>
        </authorList>
    </citation>
    <scope>NUCLEOTIDE SEQUENCE [LARGE SCALE GENOMIC DNA]</scope>
    <source>
        <strain evidence="4">cv. 9930</strain>
    </source>
</reference>
<keyword evidence="2" id="KW-0472">Membrane</keyword>
<dbReference type="Gramene" id="KGN65411">
    <property type="protein sequence ID" value="KGN65411"/>
    <property type="gene ID" value="Csa_1G418770"/>
</dbReference>
<keyword evidence="2" id="KW-0812">Transmembrane</keyword>
<accession>A0A0A0LZN0</accession>